<dbReference type="NCBIfam" id="TIGR01085">
    <property type="entry name" value="murE"/>
    <property type="match status" value="1"/>
</dbReference>
<evidence type="ECO:0000259" key="11">
    <source>
        <dbReference type="Pfam" id="PF08245"/>
    </source>
</evidence>
<evidence type="ECO:0000259" key="9">
    <source>
        <dbReference type="Pfam" id="PF01225"/>
    </source>
</evidence>
<feature type="binding site" evidence="7">
    <location>
        <position position="378"/>
    </location>
    <ligand>
        <name>meso-2,6-diaminopimelate</name>
        <dbReference type="ChEBI" id="CHEBI:57791"/>
    </ligand>
</feature>
<dbReference type="GO" id="GO:0051301">
    <property type="term" value="P:cell division"/>
    <property type="evidence" value="ECO:0007669"/>
    <property type="project" value="UniProtKB-KW"/>
</dbReference>
<dbReference type="Gene3D" id="3.40.1390.10">
    <property type="entry name" value="MurE/MurF, N-terminal domain"/>
    <property type="match status" value="1"/>
</dbReference>
<dbReference type="InterPro" id="IPR035911">
    <property type="entry name" value="MurE/MurF_N"/>
</dbReference>
<dbReference type="InterPro" id="IPR036615">
    <property type="entry name" value="Mur_ligase_C_dom_sf"/>
</dbReference>
<dbReference type="Pfam" id="PF02875">
    <property type="entry name" value="Mur_ligase_C"/>
    <property type="match status" value="1"/>
</dbReference>
<dbReference type="SUPFAM" id="SSF63418">
    <property type="entry name" value="MurE/MurF N-terminal domain"/>
    <property type="match status" value="1"/>
</dbReference>
<keyword evidence="7" id="KW-0963">Cytoplasm</keyword>
<feature type="domain" description="Mur ligase C-terminal" evidence="10">
    <location>
        <begin position="329"/>
        <end position="455"/>
    </location>
</feature>
<dbReference type="Gene3D" id="3.40.1190.10">
    <property type="entry name" value="Mur-like, catalytic domain"/>
    <property type="match status" value="1"/>
</dbReference>
<dbReference type="GO" id="GO:0071555">
    <property type="term" value="P:cell wall organization"/>
    <property type="evidence" value="ECO:0007669"/>
    <property type="project" value="UniProtKB-KW"/>
</dbReference>
<keyword evidence="13" id="KW-1185">Reference proteome</keyword>
<dbReference type="EMBL" id="CP017448">
    <property type="protein sequence ID" value="AOV18636.1"/>
    <property type="molecule type" value="Genomic_DNA"/>
</dbReference>
<dbReference type="NCBIfam" id="NF001126">
    <property type="entry name" value="PRK00139.1-4"/>
    <property type="match status" value="1"/>
</dbReference>
<keyword evidence="6 7" id="KW-0961">Cell wall biogenesis/degradation</keyword>
<feature type="domain" description="Mur ligase N-terminal catalytic" evidence="9">
    <location>
        <begin position="10"/>
        <end position="89"/>
    </location>
</feature>
<feature type="binding site" evidence="7">
    <location>
        <position position="457"/>
    </location>
    <ligand>
        <name>meso-2,6-diaminopimelate</name>
        <dbReference type="ChEBI" id="CHEBI:57791"/>
    </ligand>
</feature>
<dbReference type="GO" id="GO:0008360">
    <property type="term" value="P:regulation of cell shape"/>
    <property type="evidence" value="ECO:0007669"/>
    <property type="project" value="UniProtKB-KW"/>
</dbReference>
<name>A0A1D8KCG8_9GAMM</name>
<dbReference type="InterPro" id="IPR005761">
    <property type="entry name" value="UDP-N-AcMur-Glu-dNH2Pim_ligase"/>
</dbReference>
<dbReference type="AlphaFoldDB" id="A0A1D8KCG8"/>
<proteinExistence type="inferred from homology"/>
<feature type="binding site" evidence="7">
    <location>
        <begin position="145"/>
        <end position="146"/>
    </location>
    <ligand>
        <name>UDP-N-acetyl-alpha-D-muramoyl-L-alanyl-D-glutamate</name>
        <dbReference type="ChEBI" id="CHEBI:83900"/>
    </ligand>
</feature>
<dbReference type="Pfam" id="PF01225">
    <property type="entry name" value="Mur_ligase"/>
    <property type="match status" value="1"/>
</dbReference>
<dbReference type="InterPro" id="IPR004101">
    <property type="entry name" value="Mur_ligase_C"/>
</dbReference>
<organism evidence="12 13">
    <name type="scientific">Acidihalobacter aeolianus</name>
    <dbReference type="NCBI Taxonomy" id="2792603"/>
    <lineage>
        <taxon>Bacteria</taxon>
        <taxon>Pseudomonadati</taxon>
        <taxon>Pseudomonadota</taxon>
        <taxon>Gammaproteobacteria</taxon>
        <taxon>Chromatiales</taxon>
        <taxon>Ectothiorhodospiraceae</taxon>
        <taxon>Acidihalobacter</taxon>
    </lineage>
</organism>
<reference evidence="12 13" key="1">
    <citation type="submission" date="2016-09" db="EMBL/GenBank/DDBJ databases">
        <title>Acidihalobacter prosperus V6 (DSM14174).</title>
        <authorList>
            <person name="Khaleque H.N."/>
            <person name="Ramsay J.P."/>
            <person name="Murphy R.J.T."/>
            <person name="Kaksonen A.H."/>
            <person name="Boxall N.J."/>
            <person name="Watkin E.L.J."/>
        </authorList>
    </citation>
    <scope>NUCLEOTIDE SEQUENCE [LARGE SCALE GENOMIC DNA]</scope>
    <source>
        <strain evidence="12 13">V6</strain>
    </source>
</reference>
<feature type="modified residue" description="N6-carboxylysine" evidence="7">
    <location>
        <position position="212"/>
    </location>
</feature>
<dbReference type="KEGG" id="aaeo:BJI67_13395"/>
<comment type="caution">
    <text evidence="7">Lacks conserved residue(s) required for the propagation of feature annotation.</text>
</comment>
<dbReference type="GO" id="GO:0000287">
    <property type="term" value="F:magnesium ion binding"/>
    <property type="evidence" value="ECO:0007669"/>
    <property type="project" value="UniProtKB-UniRule"/>
</dbReference>
<keyword evidence="4 7" id="KW-0573">Peptidoglycan synthesis</keyword>
<dbReference type="Gene3D" id="3.90.190.20">
    <property type="entry name" value="Mur ligase, C-terminal domain"/>
    <property type="match status" value="1"/>
</dbReference>
<evidence type="ECO:0000259" key="10">
    <source>
        <dbReference type="Pfam" id="PF02875"/>
    </source>
</evidence>
<dbReference type="GO" id="GO:0005737">
    <property type="term" value="C:cytoplasm"/>
    <property type="evidence" value="ECO:0007669"/>
    <property type="project" value="UniProtKB-SubCell"/>
</dbReference>
<accession>A0A1D8KCG8</accession>
<comment type="similarity">
    <text evidence="1 7">Belongs to the MurCDEF family. MurE subfamily.</text>
</comment>
<comment type="PTM">
    <text evidence="7">Carboxylation is probably crucial for Mg(2+) binding and, consequently, for the gamma-phosphate positioning of ATP.</text>
</comment>
<feature type="domain" description="Mur ligase central" evidence="11">
    <location>
        <begin position="101"/>
        <end position="305"/>
    </location>
</feature>
<comment type="subcellular location">
    <subcellularLocation>
        <location evidence="7 8">Cytoplasm</location>
    </subcellularLocation>
</comment>
<evidence type="ECO:0000256" key="1">
    <source>
        <dbReference type="ARBA" id="ARBA00005898"/>
    </source>
</evidence>
<keyword evidence="7 12" id="KW-0436">Ligase</keyword>
<dbReference type="NCBIfam" id="NF001124">
    <property type="entry name" value="PRK00139.1-2"/>
    <property type="match status" value="1"/>
</dbReference>
<evidence type="ECO:0000256" key="8">
    <source>
        <dbReference type="RuleBase" id="RU004135"/>
    </source>
</evidence>
<dbReference type="GO" id="GO:0008765">
    <property type="term" value="F:UDP-N-acetylmuramoylalanyl-D-glutamate-2,6-diaminopimelate ligase activity"/>
    <property type="evidence" value="ECO:0007669"/>
    <property type="project" value="UniProtKB-UniRule"/>
</dbReference>
<keyword evidence="5 7" id="KW-0131">Cell cycle</keyword>
<dbReference type="PANTHER" id="PTHR23135:SF4">
    <property type="entry name" value="UDP-N-ACETYLMURAMOYL-L-ALANYL-D-GLUTAMATE--2,6-DIAMINOPIMELATE LIGASE MURE HOMOLOG, CHLOROPLASTIC"/>
    <property type="match status" value="1"/>
</dbReference>
<feature type="binding site" evidence="7">
    <location>
        <position position="178"/>
    </location>
    <ligand>
        <name>UDP-N-acetyl-alpha-D-muramoyl-L-alanyl-D-glutamate</name>
        <dbReference type="ChEBI" id="CHEBI:83900"/>
    </ligand>
</feature>
<evidence type="ECO:0000256" key="2">
    <source>
        <dbReference type="ARBA" id="ARBA00022618"/>
    </source>
</evidence>
<evidence type="ECO:0000256" key="4">
    <source>
        <dbReference type="ARBA" id="ARBA00022984"/>
    </source>
</evidence>
<evidence type="ECO:0000256" key="6">
    <source>
        <dbReference type="ARBA" id="ARBA00023316"/>
    </source>
</evidence>
<dbReference type="InterPro" id="IPR013221">
    <property type="entry name" value="Mur_ligase_cen"/>
</dbReference>
<dbReference type="InterPro" id="IPR036565">
    <property type="entry name" value="Mur-like_cat_sf"/>
</dbReference>
<evidence type="ECO:0000256" key="7">
    <source>
        <dbReference type="HAMAP-Rule" id="MF_00208"/>
    </source>
</evidence>
<dbReference type="Proteomes" id="UP000095342">
    <property type="component" value="Chromosome"/>
</dbReference>
<gene>
    <name evidence="7" type="primary">murE</name>
    <name evidence="12" type="ORF">BJI67_13395</name>
</gene>
<dbReference type="GO" id="GO:0009252">
    <property type="term" value="P:peptidoglycan biosynthetic process"/>
    <property type="evidence" value="ECO:0007669"/>
    <property type="project" value="UniProtKB-UniRule"/>
</dbReference>
<keyword evidence="7" id="KW-0547">Nucleotide-binding</keyword>
<feature type="binding site" evidence="7">
    <location>
        <position position="172"/>
    </location>
    <ligand>
        <name>UDP-N-acetyl-alpha-D-muramoyl-L-alanyl-D-glutamate</name>
        <dbReference type="ChEBI" id="CHEBI:83900"/>
    </ligand>
</feature>
<comment type="pathway">
    <text evidence="7 8">Cell wall biogenesis; peptidoglycan biosynthesis.</text>
</comment>
<evidence type="ECO:0000313" key="12">
    <source>
        <dbReference type="EMBL" id="AOV18636.1"/>
    </source>
</evidence>
<dbReference type="InterPro" id="IPR000713">
    <property type="entry name" value="Mur_ligase_N"/>
</dbReference>
<evidence type="ECO:0000256" key="5">
    <source>
        <dbReference type="ARBA" id="ARBA00023306"/>
    </source>
</evidence>
<feature type="binding site" evidence="7">
    <location>
        <position position="17"/>
    </location>
    <ligand>
        <name>UDP-N-acetyl-alpha-D-muramoyl-L-alanyl-D-glutamate</name>
        <dbReference type="ChEBI" id="CHEBI:83900"/>
    </ligand>
</feature>
<protein>
    <recommendedName>
        <fullName evidence="7">UDP-N-acetylmuramoyl-L-alanyl-D-glutamate--2,6-diaminopimelate ligase</fullName>
        <ecNumber evidence="7">6.3.2.13</ecNumber>
    </recommendedName>
    <alternativeName>
        <fullName evidence="7">Meso-A2pm-adding enzyme</fullName>
    </alternativeName>
    <alternativeName>
        <fullName evidence="7">Meso-diaminopimelate-adding enzyme</fullName>
    </alternativeName>
    <alternativeName>
        <fullName evidence="7">UDP-MurNAc-L-Ala-D-Glu:meso-diaminopimelate ligase</fullName>
    </alternativeName>
    <alternativeName>
        <fullName evidence="7">UDP-MurNAc-tripeptide synthetase</fullName>
    </alternativeName>
    <alternativeName>
        <fullName evidence="7">UDP-N-acetylmuramyl-tripeptide synthetase</fullName>
    </alternativeName>
</protein>
<keyword evidence="7" id="KW-0067">ATP-binding</keyword>
<evidence type="ECO:0000256" key="3">
    <source>
        <dbReference type="ARBA" id="ARBA00022960"/>
    </source>
</evidence>
<dbReference type="PANTHER" id="PTHR23135">
    <property type="entry name" value="MUR LIGASE FAMILY MEMBER"/>
    <property type="match status" value="1"/>
</dbReference>
<comment type="function">
    <text evidence="7">Catalyzes the addition of meso-diaminopimelic acid to the nucleotide precursor UDP-N-acetylmuramoyl-L-alanyl-D-glutamate (UMAG) in the biosynthesis of bacterial cell-wall peptidoglycan.</text>
</comment>
<comment type="catalytic activity">
    <reaction evidence="7">
        <text>UDP-N-acetyl-alpha-D-muramoyl-L-alanyl-D-glutamate + meso-2,6-diaminopimelate + ATP = UDP-N-acetyl-alpha-D-muramoyl-L-alanyl-gamma-D-glutamyl-meso-2,6-diaminopimelate + ADP + phosphate + H(+)</text>
        <dbReference type="Rhea" id="RHEA:23676"/>
        <dbReference type="ChEBI" id="CHEBI:15378"/>
        <dbReference type="ChEBI" id="CHEBI:30616"/>
        <dbReference type="ChEBI" id="CHEBI:43474"/>
        <dbReference type="ChEBI" id="CHEBI:57791"/>
        <dbReference type="ChEBI" id="CHEBI:83900"/>
        <dbReference type="ChEBI" id="CHEBI:83905"/>
        <dbReference type="ChEBI" id="CHEBI:456216"/>
        <dbReference type="EC" id="6.3.2.13"/>
    </reaction>
</comment>
<feature type="binding site" evidence="7">
    <location>
        <position position="180"/>
    </location>
    <ligand>
        <name>UDP-N-acetyl-alpha-D-muramoyl-L-alanyl-D-glutamate</name>
        <dbReference type="ChEBI" id="CHEBI:83900"/>
    </ligand>
</feature>
<dbReference type="SUPFAM" id="SSF53244">
    <property type="entry name" value="MurD-like peptide ligases, peptide-binding domain"/>
    <property type="match status" value="1"/>
</dbReference>
<feature type="binding site" evidence="7">
    <location>
        <begin position="103"/>
        <end position="109"/>
    </location>
    <ligand>
        <name>ATP</name>
        <dbReference type="ChEBI" id="CHEBI:30616"/>
    </ligand>
</feature>
<dbReference type="UniPathway" id="UPA00219"/>
<feature type="binding site" evidence="7">
    <location>
        <begin position="402"/>
        <end position="405"/>
    </location>
    <ligand>
        <name>meso-2,6-diaminopimelate</name>
        <dbReference type="ChEBI" id="CHEBI:57791"/>
    </ligand>
</feature>
<feature type="binding site" evidence="7">
    <location>
        <position position="453"/>
    </location>
    <ligand>
        <name>meso-2,6-diaminopimelate</name>
        <dbReference type="ChEBI" id="CHEBI:57791"/>
    </ligand>
</feature>
<dbReference type="HAMAP" id="MF_00208">
    <property type="entry name" value="MurE"/>
    <property type="match status" value="1"/>
</dbReference>
<dbReference type="SUPFAM" id="SSF53623">
    <property type="entry name" value="MurD-like peptide ligases, catalytic domain"/>
    <property type="match status" value="1"/>
</dbReference>
<keyword evidence="7" id="KW-0460">Magnesium</keyword>
<dbReference type="EC" id="6.3.2.13" evidence="7"/>
<keyword evidence="3 7" id="KW-0133">Cell shape</keyword>
<evidence type="ECO:0000313" key="13">
    <source>
        <dbReference type="Proteomes" id="UP000095342"/>
    </source>
</evidence>
<sequence>MSPRPGEVMVRGLTQDSRRAGPGMAFVALPGLHVHGVIHAADAVAKGACAIIADAGARDREHLLSPLDVPICWIEGLGERLGAITARFYGQPARRMTVIGVTGTDGKSSVSHFLAQALDQERARAGIIGTLGNGLVGALEPSGYTTPDAIGLQAALAELADAGARWVVMEASSHGLAQGRLNAVDFNQAILTQLTRDHLDYHGSIEAYAAAKRRLFEVPGLEYAILNLDDAFGRDLAARGTAARACLGYSLATRPPAGTDAIWASGLRLQDHGFAMRVETPWGKSEIESPLLGRFNAANLLAVLTSLLALGVPLADAVDRLRAVRPVPGRMERFDRPGAPVAVVDYAHTPAALEAVLTSLRQHGAQRLCCVFGAGGDRDRGKRPLMGAMAAQLADRIVVTDDNPRSEDPDAIVEDILAGLAQREGVEVIHDRAAAVRHALDTAQPGETVLIAGKGHEAVQITARGTQPYSDRETVAAWFAAWEAAS</sequence>
<dbReference type="Pfam" id="PF08245">
    <property type="entry name" value="Mur_ligase_M"/>
    <property type="match status" value="1"/>
</dbReference>
<dbReference type="GO" id="GO:0005524">
    <property type="term" value="F:ATP binding"/>
    <property type="evidence" value="ECO:0007669"/>
    <property type="project" value="UniProtKB-UniRule"/>
</dbReference>
<feature type="short sequence motif" description="Meso-diaminopimelate recognition motif" evidence="7">
    <location>
        <begin position="402"/>
        <end position="405"/>
    </location>
</feature>
<comment type="cofactor">
    <cofactor evidence="7">
        <name>Mg(2+)</name>
        <dbReference type="ChEBI" id="CHEBI:18420"/>
    </cofactor>
</comment>
<keyword evidence="2 7" id="KW-0132">Cell division</keyword>